<dbReference type="Proteomes" id="UP000011885">
    <property type="component" value="Unassembled WGS sequence"/>
</dbReference>
<gene>
    <name evidence="3" type="ORF">RSSM_04627</name>
</gene>
<dbReference type="InterPro" id="IPR043906">
    <property type="entry name" value="Gfo/Idh/MocA_OxRdtase_bact_C"/>
</dbReference>
<dbReference type="PANTHER" id="PTHR43818">
    <property type="entry name" value="BCDNA.GH03377"/>
    <property type="match status" value="1"/>
</dbReference>
<dbReference type="InterPro" id="IPR036291">
    <property type="entry name" value="NAD(P)-bd_dom_sf"/>
</dbReference>
<organism evidence="3 4">
    <name type="scientific">Rhodopirellula sallentina SM41</name>
    <dbReference type="NCBI Taxonomy" id="1263870"/>
    <lineage>
        <taxon>Bacteria</taxon>
        <taxon>Pseudomonadati</taxon>
        <taxon>Planctomycetota</taxon>
        <taxon>Planctomycetia</taxon>
        <taxon>Pirellulales</taxon>
        <taxon>Pirellulaceae</taxon>
        <taxon>Rhodopirellula</taxon>
    </lineage>
</organism>
<dbReference type="Pfam" id="PF19051">
    <property type="entry name" value="GFO_IDH_MocA_C2"/>
    <property type="match status" value="1"/>
</dbReference>
<dbReference type="InterPro" id="IPR000683">
    <property type="entry name" value="Gfo/Idh/MocA-like_OxRdtase_N"/>
</dbReference>
<protein>
    <submittedName>
        <fullName evidence="3">NADH-dependent dehydrogenase</fullName>
    </submittedName>
</protein>
<accession>M5U7U5</accession>
<dbReference type="OrthoDB" id="9788246at2"/>
<name>M5U7U5_9BACT</name>
<dbReference type="SUPFAM" id="SSF55347">
    <property type="entry name" value="Glyceraldehyde-3-phosphate dehydrogenase-like, C-terminal domain"/>
    <property type="match status" value="1"/>
</dbReference>
<evidence type="ECO:0000259" key="1">
    <source>
        <dbReference type="Pfam" id="PF01408"/>
    </source>
</evidence>
<sequence>MKSLRFAQRVAASQTPSAGQSGLDRRQLLRFAALGIGTAAMPGVARAAANEEVRMALLGAGGRGGEIARSIDNCTNAKLVMVADPDKGRAEKLAAKYGAKAVTDLRTALNSDDVDAVAITTCNHWHCLASIWAIDAGKDVYVEKPLSHSQWEGRQVVLAAQKSGRIVQLGTQQRSDPIQMEAREFLHGEKALGEVKYVQANRLGVRGSIGKRDTPLTPPAGLDYDLWLGPAADEPLYRNNLHYDWHWDWNTGSGEMGNWGVHILDDIRNVAYQDTVSTPSRIVCGGGRIGWNDAGETPNVHFALFETETFPTVIALSNLPPKPGVKGVWSTKGQMSVSAPNSGYAVVCEGGTYLGQRGGGKALDKDGKTIRTFRSGKSTVPLHVSNFVDAVQSRDASILMAPVENGHHSTGWCNLANVAFRAGGAFDAEQLNRASDLSQWRAVLDEMTAPLAGFGASVDDLVSCPMLQHDPATERFVGEHAELANPYLRREYRSGYEIKPAV</sequence>
<dbReference type="RefSeq" id="WP_008683633.1">
    <property type="nucleotide sequence ID" value="NZ_ANOH01000318.1"/>
</dbReference>
<proteinExistence type="predicted"/>
<dbReference type="PROSITE" id="PS51318">
    <property type="entry name" value="TAT"/>
    <property type="match status" value="1"/>
</dbReference>
<dbReference type="Gene3D" id="3.40.50.720">
    <property type="entry name" value="NAD(P)-binding Rossmann-like Domain"/>
    <property type="match status" value="1"/>
</dbReference>
<keyword evidence="4" id="KW-1185">Reference proteome</keyword>
<feature type="domain" description="Gfo/Idh/MocA-like oxidoreductase bacterial type C-terminal" evidence="2">
    <location>
        <begin position="217"/>
        <end position="276"/>
    </location>
</feature>
<dbReference type="AlphaFoldDB" id="M5U7U5"/>
<feature type="domain" description="Gfo/Idh/MocA-like oxidoreductase N-terminal" evidence="1">
    <location>
        <begin position="54"/>
        <end position="170"/>
    </location>
</feature>
<evidence type="ECO:0000259" key="2">
    <source>
        <dbReference type="Pfam" id="PF19051"/>
    </source>
</evidence>
<dbReference type="SUPFAM" id="SSF51735">
    <property type="entry name" value="NAD(P)-binding Rossmann-fold domains"/>
    <property type="match status" value="1"/>
</dbReference>
<dbReference type="Gene3D" id="3.30.360.10">
    <property type="entry name" value="Dihydrodipicolinate Reductase, domain 2"/>
    <property type="match status" value="1"/>
</dbReference>
<dbReference type="InterPro" id="IPR006311">
    <property type="entry name" value="TAT_signal"/>
</dbReference>
<evidence type="ECO:0000313" key="3">
    <source>
        <dbReference type="EMBL" id="EMI53941.1"/>
    </source>
</evidence>
<dbReference type="PATRIC" id="fig|1263870.3.peg.4893"/>
<comment type="caution">
    <text evidence="3">The sequence shown here is derived from an EMBL/GenBank/DDBJ whole genome shotgun (WGS) entry which is preliminary data.</text>
</comment>
<reference evidence="3 4" key="1">
    <citation type="journal article" date="2013" name="Mar. Genomics">
        <title>Expression of sulfatases in Rhodopirellula baltica and the diversity of sulfatases in the genus Rhodopirellula.</title>
        <authorList>
            <person name="Wegner C.E."/>
            <person name="Richter-Heitmann T."/>
            <person name="Klindworth A."/>
            <person name="Klockow C."/>
            <person name="Richter M."/>
            <person name="Achstetter T."/>
            <person name="Glockner F.O."/>
            <person name="Harder J."/>
        </authorList>
    </citation>
    <scope>NUCLEOTIDE SEQUENCE [LARGE SCALE GENOMIC DNA]</scope>
    <source>
        <strain evidence="3 4">SM41</strain>
    </source>
</reference>
<evidence type="ECO:0000313" key="4">
    <source>
        <dbReference type="Proteomes" id="UP000011885"/>
    </source>
</evidence>
<dbReference type="Pfam" id="PF01408">
    <property type="entry name" value="GFO_IDH_MocA"/>
    <property type="match status" value="1"/>
</dbReference>
<dbReference type="GO" id="GO:0000166">
    <property type="term" value="F:nucleotide binding"/>
    <property type="evidence" value="ECO:0007669"/>
    <property type="project" value="InterPro"/>
</dbReference>
<dbReference type="EMBL" id="ANOH01000318">
    <property type="protein sequence ID" value="EMI53941.1"/>
    <property type="molecule type" value="Genomic_DNA"/>
</dbReference>
<dbReference type="PANTHER" id="PTHR43818:SF5">
    <property type="entry name" value="OXIDOREDUCTASE FAMILY PROTEIN"/>
    <property type="match status" value="1"/>
</dbReference>
<dbReference type="InterPro" id="IPR050463">
    <property type="entry name" value="Gfo/Idh/MocA_oxidrdct_glycsds"/>
</dbReference>